<evidence type="ECO:0008006" key="3">
    <source>
        <dbReference type="Google" id="ProtNLM"/>
    </source>
</evidence>
<evidence type="ECO:0000313" key="1">
    <source>
        <dbReference type="EMBL" id="KIN96676.1"/>
    </source>
</evidence>
<name>A0A0C3JGC1_PISTI</name>
<dbReference type="Proteomes" id="UP000054217">
    <property type="component" value="Unassembled WGS sequence"/>
</dbReference>
<feature type="non-terminal residue" evidence="1">
    <location>
        <position position="1"/>
    </location>
</feature>
<reference evidence="1 2" key="1">
    <citation type="submission" date="2014-04" db="EMBL/GenBank/DDBJ databases">
        <authorList>
            <consortium name="DOE Joint Genome Institute"/>
            <person name="Kuo A."/>
            <person name="Kohler A."/>
            <person name="Costa M.D."/>
            <person name="Nagy L.G."/>
            <person name="Floudas D."/>
            <person name="Copeland A."/>
            <person name="Barry K.W."/>
            <person name="Cichocki N."/>
            <person name="Veneault-Fourrey C."/>
            <person name="LaButti K."/>
            <person name="Lindquist E.A."/>
            <person name="Lipzen A."/>
            <person name="Lundell T."/>
            <person name="Morin E."/>
            <person name="Murat C."/>
            <person name="Sun H."/>
            <person name="Tunlid A."/>
            <person name="Henrissat B."/>
            <person name="Grigoriev I.V."/>
            <person name="Hibbett D.S."/>
            <person name="Martin F."/>
            <person name="Nordberg H.P."/>
            <person name="Cantor M.N."/>
            <person name="Hua S.X."/>
        </authorList>
    </citation>
    <scope>NUCLEOTIDE SEQUENCE [LARGE SCALE GENOMIC DNA]</scope>
    <source>
        <strain evidence="1 2">Marx 270</strain>
    </source>
</reference>
<dbReference type="HOGENOM" id="CLU_170509_0_0_1"/>
<dbReference type="EMBL" id="KN832042">
    <property type="protein sequence ID" value="KIN96676.1"/>
    <property type="molecule type" value="Genomic_DNA"/>
</dbReference>
<dbReference type="InParanoid" id="A0A0C3JGC1"/>
<protein>
    <recommendedName>
        <fullName evidence="3">DUF659 domain-containing protein</fullName>
    </recommendedName>
</protein>
<dbReference type="OrthoDB" id="3257713at2759"/>
<organism evidence="1 2">
    <name type="scientific">Pisolithus tinctorius Marx 270</name>
    <dbReference type="NCBI Taxonomy" id="870435"/>
    <lineage>
        <taxon>Eukaryota</taxon>
        <taxon>Fungi</taxon>
        <taxon>Dikarya</taxon>
        <taxon>Basidiomycota</taxon>
        <taxon>Agaricomycotina</taxon>
        <taxon>Agaricomycetes</taxon>
        <taxon>Agaricomycetidae</taxon>
        <taxon>Boletales</taxon>
        <taxon>Sclerodermatineae</taxon>
        <taxon>Pisolithaceae</taxon>
        <taxon>Pisolithus</taxon>
    </lineage>
</organism>
<evidence type="ECO:0000313" key="2">
    <source>
        <dbReference type="Proteomes" id="UP000054217"/>
    </source>
</evidence>
<feature type="non-terminal residue" evidence="1">
    <location>
        <position position="84"/>
    </location>
</feature>
<accession>A0A0C3JGC1</accession>
<sequence>RTEGCLATGQHDGWKNIAKMSVVTSMITIDFKVIFLQTHNISAESKTAQNLLQHVLVDIKYAEEQYGVTLVAWCSDAAGDSKKM</sequence>
<dbReference type="STRING" id="870435.A0A0C3JGC1"/>
<keyword evidence="2" id="KW-1185">Reference proteome</keyword>
<reference evidence="2" key="2">
    <citation type="submission" date="2015-01" db="EMBL/GenBank/DDBJ databases">
        <title>Evolutionary Origins and Diversification of the Mycorrhizal Mutualists.</title>
        <authorList>
            <consortium name="DOE Joint Genome Institute"/>
            <consortium name="Mycorrhizal Genomics Consortium"/>
            <person name="Kohler A."/>
            <person name="Kuo A."/>
            <person name="Nagy L.G."/>
            <person name="Floudas D."/>
            <person name="Copeland A."/>
            <person name="Barry K.W."/>
            <person name="Cichocki N."/>
            <person name="Veneault-Fourrey C."/>
            <person name="LaButti K."/>
            <person name="Lindquist E.A."/>
            <person name="Lipzen A."/>
            <person name="Lundell T."/>
            <person name="Morin E."/>
            <person name="Murat C."/>
            <person name="Riley R."/>
            <person name="Ohm R."/>
            <person name="Sun H."/>
            <person name="Tunlid A."/>
            <person name="Henrissat B."/>
            <person name="Grigoriev I.V."/>
            <person name="Hibbett D.S."/>
            <person name="Martin F."/>
        </authorList>
    </citation>
    <scope>NUCLEOTIDE SEQUENCE [LARGE SCALE GENOMIC DNA]</scope>
    <source>
        <strain evidence="2">Marx 270</strain>
    </source>
</reference>
<gene>
    <name evidence="1" type="ORF">M404DRAFT_117265</name>
</gene>
<proteinExistence type="predicted"/>
<dbReference type="AlphaFoldDB" id="A0A0C3JGC1"/>